<dbReference type="Proteomes" id="UP001595712">
    <property type="component" value="Unassembled WGS sequence"/>
</dbReference>
<keyword evidence="2" id="KW-1185">Reference proteome</keyword>
<sequence>MPREYALRQLAYAELRARGLGSQVAQLVIMKTCGAYAAIAGMIKAGRLQGRRASKATLKPVAFRPEAAQAFDDRCLSWDHDAGTVAIWTVAGRLRDITFTGHSDQLRAVAAHRKGERSTWP</sequence>
<proteinExistence type="predicted"/>
<evidence type="ECO:0008006" key="3">
    <source>
        <dbReference type="Google" id="ProtNLM"/>
    </source>
</evidence>
<comment type="caution">
    <text evidence="1">The sequence shown here is derived from an EMBL/GenBank/DDBJ whole genome shotgun (WGS) entry which is preliminary data.</text>
</comment>
<name>A0ABV7PV76_9ACTN</name>
<protein>
    <recommendedName>
        <fullName evidence="3">Transposase</fullName>
    </recommendedName>
</protein>
<accession>A0ABV7PV76</accession>
<dbReference type="EMBL" id="JBHRWO010000008">
    <property type="protein sequence ID" value="MFC3492477.1"/>
    <property type="molecule type" value="Genomic_DNA"/>
</dbReference>
<evidence type="ECO:0000313" key="1">
    <source>
        <dbReference type="EMBL" id="MFC3492477.1"/>
    </source>
</evidence>
<evidence type="ECO:0000313" key="2">
    <source>
        <dbReference type="Proteomes" id="UP001595712"/>
    </source>
</evidence>
<gene>
    <name evidence="1" type="ORF">ACFO8M_08275</name>
</gene>
<reference evidence="2" key="1">
    <citation type="journal article" date="2019" name="Int. J. Syst. Evol. Microbiol.">
        <title>The Global Catalogue of Microorganisms (GCM) 10K type strain sequencing project: providing services to taxonomists for standard genome sequencing and annotation.</title>
        <authorList>
            <consortium name="The Broad Institute Genomics Platform"/>
            <consortium name="The Broad Institute Genome Sequencing Center for Infectious Disease"/>
            <person name="Wu L."/>
            <person name="Ma J."/>
        </authorList>
    </citation>
    <scope>NUCLEOTIDE SEQUENCE [LARGE SCALE GENOMIC DNA]</scope>
    <source>
        <strain evidence="2">CGMCC 4.7396</strain>
    </source>
</reference>
<dbReference type="RefSeq" id="WP_387973160.1">
    <property type="nucleotide sequence ID" value="NZ_JBHRWO010000008.1"/>
</dbReference>
<organism evidence="1 2">
    <name type="scientific">Glycomyces rhizosphaerae</name>
    <dbReference type="NCBI Taxonomy" id="2054422"/>
    <lineage>
        <taxon>Bacteria</taxon>
        <taxon>Bacillati</taxon>
        <taxon>Actinomycetota</taxon>
        <taxon>Actinomycetes</taxon>
        <taxon>Glycomycetales</taxon>
        <taxon>Glycomycetaceae</taxon>
        <taxon>Glycomyces</taxon>
    </lineage>
</organism>